<dbReference type="PROSITE" id="PS00622">
    <property type="entry name" value="HTH_LUXR_1"/>
    <property type="match status" value="1"/>
</dbReference>
<evidence type="ECO:0000256" key="2">
    <source>
        <dbReference type="ARBA" id="ARBA00022840"/>
    </source>
</evidence>
<dbReference type="Gene3D" id="3.40.50.300">
    <property type="entry name" value="P-loop containing nucleotide triphosphate hydrolases"/>
    <property type="match status" value="1"/>
</dbReference>
<dbReference type="InterPro" id="IPR000792">
    <property type="entry name" value="Tscrpt_reg_LuxR_C"/>
</dbReference>
<sequence>MEPRSPVVGRDAERELLVSALHDSATGTPRAVLVAGEAGIGKTRLVADVADDAAADGHLVLWGHCMRFGAESSPYLPIGQVLTQWHRTAGPQERRRVLAGAAALSTIAPALGGTAGTAHPDGTSRLIPLTGAVVDRITEEKPLVLVVDDLQWADATSLDLLAYLISGFAPARRLALLATFRDTDLEDGHRLHGWLADMLRLPGVATTRLERLDLQDTEHLVSSLRGGTGIGRLSHDVFERSEGNPYLTEVLVRSNGERTTSAATTDLSTVLLASWHRLTPQARALMQWLAVGGRPVRFADLEQVAAGIADDRFRTCLEEARAEGIVRLVAPGVVWFHHPLLAEVIADTMGPGELRTRHARYVDVLEAVSEDVAADTPDHSRAAHLALHHEGAGHTDEALRWSLLAADAAERVRAFAEATEHLQRVCRLWPEASDRARAAAGERVPMLTRASDSARRSGDHLAAVRLREEAVSLVDARAEPELAVELSLLLPWLRVSSGLDDMVRQTTFRDMLSLLEGRPSSSAKAQVLAHASYLARWDGAPDAARLAERALAMARDLGSERTLAHVMSATSLLRVGAPESLAAIEEAVALAWRIEEPRLIGMAEFCRADALYELGRATEAADQSLAAFRRMVERGWFHDAAYGLSATPALYLCTLGRWPEARAQLRELLGRRQAPRPASWVRSVAAVLAFRAGEADLARTHLTRSLELASGPPALGELSLLAVLEQHAFDGGHERVLDLVEAQLPEAVGASPAVAEDLLVRAARAAGELASFRGHRSDAGRRLHRMESRVAPERGWFARRSREDHVSPALRCVYAAERARCQDDRGPLVGLWSAAEVACAEAGLPWDRALACYHLGQALLERHDRSGAAGALRTAASLATDLGAAPVVADVHALAAQAHLCLDRPAPASDRDGAQWPTLTHREREVLAHVVAGRTYAEIADVLVISPKTVSVHVSNLLRKTDTANRIELAALARRA</sequence>
<evidence type="ECO:0000313" key="4">
    <source>
        <dbReference type="EMBL" id="MBD8869861.1"/>
    </source>
</evidence>
<proteinExistence type="predicted"/>
<dbReference type="InterPro" id="IPR016032">
    <property type="entry name" value="Sig_transdc_resp-reg_C-effctor"/>
</dbReference>
<dbReference type="EMBL" id="JACYXZ010000002">
    <property type="protein sequence ID" value="MBD8869861.1"/>
    <property type="molecule type" value="Genomic_DNA"/>
</dbReference>
<dbReference type="PANTHER" id="PTHR16305:SF35">
    <property type="entry name" value="TRANSCRIPTIONAL ACTIVATOR DOMAIN"/>
    <property type="match status" value="1"/>
</dbReference>
<evidence type="ECO:0000313" key="5">
    <source>
        <dbReference type="Proteomes" id="UP000616839"/>
    </source>
</evidence>
<dbReference type="Gene3D" id="1.10.10.10">
    <property type="entry name" value="Winged helix-like DNA-binding domain superfamily/Winged helix DNA-binding domain"/>
    <property type="match status" value="1"/>
</dbReference>
<keyword evidence="5" id="KW-1185">Reference proteome</keyword>
<dbReference type="SMART" id="SM00421">
    <property type="entry name" value="HTH_LUXR"/>
    <property type="match status" value="1"/>
</dbReference>
<dbReference type="GO" id="GO:0003677">
    <property type="term" value="F:DNA binding"/>
    <property type="evidence" value="ECO:0007669"/>
    <property type="project" value="InterPro"/>
</dbReference>
<dbReference type="GO" id="GO:0006355">
    <property type="term" value="P:regulation of DNA-templated transcription"/>
    <property type="evidence" value="ECO:0007669"/>
    <property type="project" value="InterPro"/>
</dbReference>
<dbReference type="Pfam" id="PF00196">
    <property type="entry name" value="GerE"/>
    <property type="match status" value="1"/>
</dbReference>
<dbReference type="PROSITE" id="PS50043">
    <property type="entry name" value="HTH_LUXR_2"/>
    <property type="match status" value="1"/>
</dbReference>
<keyword evidence="1" id="KW-0547">Nucleotide-binding</keyword>
<dbReference type="PANTHER" id="PTHR16305">
    <property type="entry name" value="TESTICULAR SOLUBLE ADENYLYL CYCLASE"/>
    <property type="match status" value="1"/>
</dbReference>
<protein>
    <submittedName>
        <fullName evidence="4">AAA family ATPase</fullName>
    </submittedName>
</protein>
<dbReference type="CDD" id="cd06170">
    <property type="entry name" value="LuxR_C_like"/>
    <property type="match status" value="1"/>
</dbReference>
<dbReference type="AlphaFoldDB" id="A0A927K8T0"/>
<dbReference type="Proteomes" id="UP000616839">
    <property type="component" value="Unassembled WGS sequence"/>
</dbReference>
<organism evidence="4 5">
    <name type="scientific">Nocardioides donggukensis</name>
    <dbReference type="NCBI Taxonomy" id="2774019"/>
    <lineage>
        <taxon>Bacteria</taxon>
        <taxon>Bacillati</taxon>
        <taxon>Actinomycetota</taxon>
        <taxon>Actinomycetes</taxon>
        <taxon>Propionibacteriales</taxon>
        <taxon>Nocardioidaceae</taxon>
        <taxon>Nocardioides</taxon>
    </lineage>
</organism>
<reference evidence="4" key="1">
    <citation type="submission" date="2020-09" db="EMBL/GenBank/DDBJ databases">
        <title>Nocardioides sp. strain MJB4 16S ribosomal RNA gene Genome sequencing and assembly.</title>
        <authorList>
            <person name="Kim I."/>
        </authorList>
    </citation>
    <scope>NUCLEOTIDE SEQUENCE</scope>
    <source>
        <strain evidence="4">MJB4</strain>
    </source>
</reference>
<dbReference type="InterPro" id="IPR027417">
    <property type="entry name" value="P-loop_NTPase"/>
</dbReference>
<dbReference type="SUPFAM" id="SSF52540">
    <property type="entry name" value="P-loop containing nucleoside triphosphate hydrolases"/>
    <property type="match status" value="1"/>
</dbReference>
<dbReference type="RefSeq" id="WP_192142825.1">
    <property type="nucleotide sequence ID" value="NZ_JACYXZ010000002.1"/>
</dbReference>
<dbReference type="GO" id="GO:0005737">
    <property type="term" value="C:cytoplasm"/>
    <property type="evidence" value="ECO:0007669"/>
    <property type="project" value="TreeGrafter"/>
</dbReference>
<gene>
    <name evidence="4" type="ORF">IE331_09515</name>
</gene>
<accession>A0A927K8T0</accession>
<comment type="caution">
    <text evidence="4">The sequence shown here is derived from an EMBL/GenBank/DDBJ whole genome shotgun (WGS) entry which is preliminary data.</text>
</comment>
<dbReference type="PRINTS" id="PR00038">
    <property type="entry name" value="HTHLUXR"/>
</dbReference>
<keyword evidence="2" id="KW-0067">ATP-binding</keyword>
<dbReference type="GO" id="GO:0004016">
    <property type="term" value="F:adenylate cyclase activity"/>
    <property type="evidence" value="ECO:0007669"/>
    <property type="project" value="TreeGrafter"/>
</dbReference>
<dbReference type="GO" id="GO:0005524">
    <property type="term" value="F:ATP binding"/>
    <property type="evidence" value="ECO:0007669"/>
    <property type="project" value="UniProtKB-KW"/>
</dbReference>
<dbReference type="SUPFAM" id="SSF48452">
    <property type="entry name" value="TPR-like"/>
    <property type="match status" value="1"/>
</dbReference>
<evidence type="ECO:0000256" key="1">
    <source>
        <dbReference type="ARBA" id="ARBA00022741"/>
    </source>
</evidence>
<dbReference type="Pfam" id="PF13191">
    <property type="entry name" value="AAA_16"/>
    <property type="match status" value="1"/>
</dbReference>
<dbReference type="InterPro" id="IPR041664">
    <property type="entry name" value="AAA_16"/>
</dbReference>
<name>A0A927K8T0_9ACTN</name>
<dbReference type="InterPro" id="IPR036388">
    <property type="entry name" value="WH-like_DNA-bd_sf"/>
</dbReference>
<feature type="domain" description="HTH luxR-type" evidence="3">
    <location>
        <begin position="912"/>
        <end position="976"/>
    </location>
</feature>
<evidence type="ECO:0000259" key="3">
    <source>
        <dbReference type="PROSITE" id="PS50043"/>
    </source>
</evidence>
<dbReference type="SUPFAM" id="SSF46894">
    <property type="entry name" value="C-terminal effector domain of the bipartite response regulators"/>
    <property type="match status" value="1"/>
</dbReference>
<dbReference type="InterPro" id="IPR011990">
    <property type="entry name" value="TPR-like_helical_dom_sf"/>
</dbReference>